<organism evidence="3 4">
    <name type="scientific">Paenibacillus eucommiae</name>
    <dbReference type="NCBI Taxonomy" id="1355755"/>
    <lineage>
        <taxon>Bacteria</taxon>
        <taxon>Bacillati</taxon>
        <taxon>Bacillota</taxon>
        <taxon>Bacilli</taxon>
        <taxon>Bacillales</taxon>
        <taxon>Paenibacillaceae</taxon>
        <taxon>Paenibacillus</taxon>
    </lineage>
</organism>
<dbReference type="InterPro" id="IPR016047">
    <property type="entry name" value="M23ase_b-sheet_dom"/>
</dbReference>
<name>A0ABS4ITI9_9BACL</name>
<feature type="region of interest" description="Disordered" evidence="1">
    <location>
        <begin position="1"/>
        <end position="22"/>
    </location>
</feature>
<protein>
    <submittedName>
        <fullName evidence="3">Murein DD-endopeptidase MepM/ murein hydrolase activator NlpD</fullName>
    </submittedName>
</protein>
<comment type="caution">
    <text evidence="3">The sequence shown here is derived from an EMBL/GenBank/DDBJ whole genome shotgun (WGS) entry which is preliminary data.</text>
</comment>
<keyword evidence="4" id="KW-1185">Reference proteome</keyword>
<dbReference type="InterPro" id="IPR050570">
    <property type="entry name" value="Cell_wall_metabolism_enzyme"/>
</dbReference>
<sequence>MNPFDGYRISSPYGPRKDPFTGQPVHHTGIDLVKFHQAPIYAFMPGMVVHAREGLVGTGFGGFGNVVAIKDSCGAIQFYAHLDSTAVKVGQQIMAGQMIGRQGTTGRSTGSHLHFEVRLKSTPSYGYGTDTNPGVYLERFMPNVKELGKVEGAKINMDKKDADKIILFLSAAYGATASKDAQAEFHRLANELRKASGQAVQ</sequence>
<dbReference type="Proteomes" id="UP001519287">
    <property type="component" value="Unassembled WGS sequence"/>
</dbReference>
<dbReference type="GO" id="GO:0016787">
    <property type="term" value="F:hydrolase activity"/>
    <property type="evidence" value="ECO:0007669"/>
    <property type="project" value="UniProtKB-KW"/>
</dbReference>
<evidence type="ECO:0000256" key="1">
    <source>
        <dbReference type="SAM" id="MobiDB-lite"/>
    </source>
</evidence>
<dbReference type="Gene3D" id="2.70.70.10">
    <property type="entry name" value="Glucose Permease (Domain IIA)"/>
    <property type="match status" value="1"/>
</dbReference>
<dbReference type="PANTHER" id="PTHR21666">
    <property type="entry name" value="PEPTIDASE-RELATED"/>
    <property type="match status" value="1"/>
</dbReference>
<dbReference type="InterPro" id="IPR011055">
    <property type="entry name" value="Dup_hybrid_motif"/>
</dbReference>
<feature type="domain" description="M23ase beta-sheet core" evidence="2">
    <location>
        <begin position="26"/>
        <end position="123"/>
    </location>
</feature>
<accession>A0ABS4ITI9</accession>
<dbReference type="RefSeq" id="WP_281068811.1">
    <property type="nucleotide sequence ID" value="NZ_JAGGLB010000004.1"/>
</dbReference>
<proteinExistence type="predicted"/>
<evidence type="ECO:0000313" key="4">
    <source>
        <dbReference type="Proteomes" id="UP001519287"/>
    </source>
</evidence>
<gene>
    <name evidence="3" type="ORF">J2Z66_001789</name>
</gene>
<reference evidence="3 4" key="1">
    <citation type="submission" date="2021-03" db="EMBL/GenBank/DDBJ databases">
        <title>Genomic Encyclopedia of Type Strains, Phase IV (KMG-IV): sequencing the most valuable type-strain genomes for metagenomic binning, comparative biology and taxonomic classification.</title>
        <authorList>
            <person name="Goeker M."/>
        </authorList>
    </citation>
    <scope>NUCLEOTIDE SEQUENCE [LARGE SCALE GENOMIC DNA]</scope>
    <source>
        <strain evidence="3 4">DSM 26048</strain>
    </source>
</reference>
<dbReference type="PANTHER" id="PTHR21666:SF270">
    <property type="entry name" value="MUREIN HYDROLASE ACTIVATOR ENVC"/>
    <property type="match status" value="1"/>
</dbReference>
<evidence type="ECO:0000313" key="3">
    <source>
        <dbReference type="EMBL" id="MBP1990191.1"/>
    </source>
</evidence>
<dbReference type="CDD" id="cd12797">
    <property type="entry name" value="M23_peptidase"/>
    <property type="match status" value="1"/>
</dbReference>
<evidence type="ECO:0000259" key="2">
    <source>
        <dbReference type="Pfam" id="PF01551"/>
    </source>
</evidence>
<keyword evidence="3" id="KW-0378">Hydrolase</keyword>
<dbReference type="EMBL" id="JAGGLB010000004">
    <property type="protein sequence ID" value="MBP1990191.1"/>
    <property type="molecule type" value="Genomic_DNA"/>
</dbReference>
<dbReference type="SUPFAM" id="SSF51261">
    <property type="entry name" value="Duplicated hybrid motif"/>
    <property type="match status" value="1"/>
</dbReference>
<dbReference type="Pfam" id="PF01551">
    <property type="entry name" value="Peptidase_M23"/>
    <property type="match status" value="1"/>
</dbReference>